<dbReference type="SUPFAM" id="SSF52540">
    <property type="entry name" value="P-loop containing nucleoside triphosphate hydrolases"/>
    <property type="match status" value="1"/>
</dbReference>
<keyword evidence="2" id="KW-0547">Nucleotide-binding</keyword>
<feature type="compositionally biased region" description="Polar residues" evidence="6">
    <location>
        <begin position="356"/>
        <end position="369"/>
    </location>
</feature>
<feature type="domain" description="DNA2/NAM7 helicase helicase" evidence="7">
    <location>
        <begin position="378"/>
        <end position="506"/>
    </location>
</feature>
<evidence type="ECO:0000313" key="10">
    <source>
        <dbReference type="EMBL" id="PWW09295.1"/>
    </source>
</evidence>
<dbReference type="GO" id="GO:0043139">
    <property type="term" value="F:5'-3' DNA helicase activity"/>
    <property type="evidence" value="ECO:0007669"/>
    <property type="project" value="TreeGrafter"/>
</dbReference>
<dbReference type="InterPro" id="IPR049468">
    <property type="entry name" value="Restrct_endonuc-II-like_dom"/>
</dbReference>
<dbReference type="RefSeq" id="WP_110076785.1">
    <property type="nucleotide sequence ID" value="NZ_QGTT01000020.1"/>
</dbReference>
<dbReference type="InterPro" id="IPR041679">
    <property type="entry name" value="DNA2/NAM7-like_C"/>
</dbReference>
<proteinExistence type="inferred from homology"/>
<evidence type="ECO:0000313" key="11">
    <source>
        <dbReference type="Proteomes" id="UP000246964"/>
    </source>
</evidence>
<evidence type="ECO:0000259" key="8">
    <source>
        <dbReference type="Pfam" id="PF13087"/>
    </source>
</evidence>
<dbReference type="PANTHER" id="PTHR43788">
    <property type="entry name" value="DNA2/NAM7 HELICASE FAMILY MEMBER"/>
    <property type="match status" value="1"/>
</dbReference>
<feature type="domain" description="Restriction endonuclease type II-like" evidence="9">
    <location>
        <begin position="1369"/>
        <end position="1466"/>
    </location>
</feature>
<dbReference type="SUPFAM" id="SSF52980">
    <property type="entry name" value="Restriction endonuclease-like"/>
    <property type="match status" value="1"/>
</dbReference>
<sequence length="1752" mass="196131">MPNPQTNNAPLRLAQYLKEFVGLRTTTVRDVTKYDTVLWFGDMPQEKDCFSPAWVDSCEPGEPWLEVKKQQFDAMPAVPVDILPWIDEKGLRRASDQIPSLKASILIPDEDAELNEGESKPLIEVSLSDFPEVQVAFDRYRPLWQAWSDEYLRRQKIQSLYARLFALHTQLRKQGELLELVLGLGLLDWRAPVGGHIRRHLVTAQVELVFEPGKGVMRLEPSGDGARLRLEDDMLEAELRPDRGQYQAVQMQLDHLGDEIWDKALMQGALKHWAGALSADSLWSENLRSHAADLKKPVVSFAPALILRKRTQTGMVRIYDAIIDQISHESTEVPEGWGGLIDDIDDQHSDNRTDNGEVQQSSAEESGQRQVYFPLAANKEQRRIVEAIDRQRGVLVQGPPGTGKSHTIANLICHLLATGKRVLITAETGRALQVLKGKLPDDIQPLCVSLLGQGGDAFAELNAAVQGITTRQAAYTPGSYEPRITEIDSELDANRRKLAKIDSEIRSLRQDETCIHQIAGGTYHGTASSIAARVACERELYGWLKIPFDAPSKPPVSSEEMLEWLEICRRYSVDQIADARLKFPASSALVVPQVFATAVAKESAASASLQQLEVVRKHLAYSAIHAMPLERRIELRRTLSKLEEQRIVVTRITSDWSEVALRDLIAGKRARWDTVLNRNHELLAEAEGFSARIGRSVVNMPENQDRRKMRADAQAAMMFLNEGGAWKRLGMFTPAELKGKSYLKEQVSVDGVGAATPEQLQIVCDELSLGFVLEELESIWSDVGEAPVAGSRSLLLAELEEKRADLDCCVIYANSCLEAGRILSTSSPTVPEPNWLNGEIAQWIELLDVAEKEDSYYIARDEVNRCAEAVDSIAGLHDAHSLVAKIASAIEQRNVGDYSQYYADLVALEDICSAQSRRVDIESRLKASVSYLISDMAENLDEGDWQQRFSSWEETWLWAVADNWLEKRTDLSYQQQLWQQRHDVDAMIGRLLAEAAALRAWTHFFNRLSPRESAALKSWREAVRAMGKGTGKSAKMARLRQEARQYMDACRDAIPIWIMPRYLVAEMIDPVPGRYDLVIVDEASQLGIESLFLFYIAKRMVVVGDDQQISPYGIGIADEAVAGLQAHYLEGIPHRHALSPQSSLYGNAKIRFSQNVVLREHFRCMPEIIQFSNDLCYASNGTPLDPLRSYPSNRLQPLVLRHVADGYRTGSSQHAQNIPEADAIVSQIAGCIADPRYKGKTMGVISLQGEAQAKLIERKLLEQLEPEVIEERMLICGDAYAFQGDERHIIFLSMVAAPGETRIGALTADSARQRFNVAVSRAQDQLWLFHTATIDVLSDLCMRYRLLKYMMEPKRESSIEDSQLFDSEFERAVYQRISDRGFHVRTQVCIGDPTNHRYRIDLVVEGMQGRLAVECDGDHWHGPERYEHDMARQRDLERAGWQFVRIRGGDFYREPESAMQPVWSELERLGIHPGGVDSAASAPPDPVDFNAADNNGPLENVEDNEPRVLVDDADVAVISESPITTIELEGKSDKTAAETQPKDQTEKVSDVYVGGNVLPIPPDEASAPKDIGAKDTDKAGRSTYVEYRGLISADPRSVNVETSKVAEGLLQIIEAEAPMLAKRAYDIYLRSCGIQRMGGELRKTMNKSLQYLISNGRVIKEDELGKGGLMYTIVRPTGSAAVLVRSRGPRDFSEIPPSELLTVARKLESIDGMKRGSDEHLRAVLDHFDLRRLTNQVGTALLDILEKEYPYV</sequence>
<comment type="caution">
    <text evidence="10">The sequence shown here is derived from an EMBL/GenBank/DDBJ whole genome shotgun (WGS) entry which is preliminary data.</text>
</comment>
<name>A0A317PZP5_9GAMM</name>
<feature type="compositionally biased region" description="Basic and acidic residues" evidence="6">
    <location>
        <begin position="346"/>
        <end position="355"/>
    </location>
</feature>
<evidence type="ECO:0000256" key="6">
    <source>
        <dbReference type="SAM" id="MobiDB-lite"/>
    </source>
</evidence>
<reference evidence="10 11" key="1">
    <citation type="submission" date="2018-05" db="EMBL/GenBank/DDBJ databases">
        <title>Freshwater and sediment microbial communities from various areas in North America, analyzing microbe dynamics in response to fracking.</title>
        <authorList>
            <person name="Lamendella R."/>
        </authorList>
    </citation>
    <scope>NUCLEOTIDE SEQUENCE [LARGE SCALE GENOMIC DNA]</scope>
    <source>
        <strain evidence="10 11">125B1</strain>
    </source>
</reference>
<feature type="domain" description="DNA2/NAM7 helicase-like C-terminal" evidence="8">
    <location>
        <begin position="1153"/>
        <end position="1328"/>
    </location>
</feature>
<evidence type="ECO:0000256" key="4">
    <source>
        <dbReference type="ARBA" id="ARBA00022806"/>
    </source>
</evidence>
<dbReference type="GO" id="GO:0016787">
    <property type="term" value="F:hydrolase activity"/>
    <property type="evidence" value="ECO:0007669"/>
    <property type="project" value="UniProtKB-KW"/>
</dbReference>
<evidence type="ECO:0000256" key="1">
    <source>
        <dbReference type="ARBA" id="ARBA00007913"/>
    </source>
</evidence>
<accession>A0A317PZP5</accession>
<dbReference type="Gene3D" id="3.40.960.10">
    <property type="entry name" value="VSR Endonuclease"/>
    <property type="match status" value="1"/>
</dbReference>
<keyword evidence="11" id="KW-1185">Reference proteome</keyword>
<dbReference type="EMBL" id="QGTT01000020">
    <property type="protein sequence ID" value="PWW09295.1"/>
    <property type="molecule type" value="Genomic_DNA"/>
</dbReference>
<keyword evidence="4" id="KW-0347">Helicase</keyword>
<dbReference type="InterPro" id="IPR050534">
    <property type="entry name" value="Coronavir_polyprotein_1ab"/>
</dbReference>
<dbReference type="Proteomes" id="UP000246964">
    <property type="component" value="Unassembled WGS sequence"/>
</dbReference>
<dbReference type="PANTHER" id="PTHR43788:SF8">
    <property type="entry name" value="DNA-BINDING PROTEIN SMUBP-2"/>
    <property type="match status" value="1"/>
</dbReference>
<dbReference type="Pfam" id="PF13087">
    <property type="entry name" value="AAA_12"/>
    <property type="match status" value="1"/>
</dbReference>
<evidence type="ECO:0000256" key="5">
    <source>
        <dbReference type="ARBA" id="ARBA00022840"/>
    </source>
</evidence>
<evidence type="ECO:0000256" key="2">
    <source>
        <dbReference type="ARBA" id="ARBA00022741"/>
    </source>
</evidence>
<dbReference type="Pfam" id="PF18741">
    <property type="entry name" value="MTES_1575"/>
    <property type="match status" value="1"/>
</dbReference>
<keyword evidence="3" id="KW-0378">Hydrolase</keyword>
<keyword evidence="5" id="KW-0067">ATP-binding</keyword>
<dbReference type="InterPro" id="IPR047187">
    <property type="entry name" value="SF1_C_Upf1"/>
</dbReference>
<dbReference type="InterPro" id="IPR041677">
    <property type="entry name" value="DNA2/NAM7_AAA_11"/>
</dbReference>
<comment type="similarity">
    <text evidence="1">Belongs to the DNA2/NAM7 helicase family.</text>
</comment>
<evidence type="ECO:0000259" key="7">
    <source>
        <dbReference type="Pfam" id="PF13086"/>
    </source>
</evidence>
<organism evidence="10 11">
    <name type="scientific">Pseudidiomarina maritima</name>
    <dbReference type="NCBI Taxonomy" id="519453"/>
    <lineage>
        <taxon>Bacteria</taxon>
        <taxon>Pseudomonadati</taxon>
        <taxon>Pseudomonadota</taxon>
        <taxon>Gammaproteobacteria</taxon>
        <taxon>Alteromonadales</taxon>
        <taxon>Idiomarinaceae</taxon>
        <taxon>Pseudidiomarina</taxon>
    </lineage>
</organism>
<evidence type="ECO:0000259" key="9">
    <source>
        <dbReference type="Pfam" id="PF18741"/>
    </source>
</evidence>
<feature type="region of interest" description="Disordered" evidence="6">
    <location>
        <begin position="334"/>
        <end position="369"/>
    </location>
</feature>
<evidence type="ECO:0000256" key="3">
    <source>
        <dbReference type="ARBA" id="ARBA00022801"/>
    </source>
</evidence>
<dbReference type="Pfam" id="PF13086">
    <property type="entry name" value="AAA_11"/>
    <property type="match status" value="1"/>
</dbReference>
<protein>
    <submittedName>
        <fullName evidence="10">Uncharacterized protein DUF559</fullName>
    </submittedName>
</protein>
<dbReference type="InterPro" id="IPR011335">
    <property type="entry name" value="Restrct_endonuc-II-like"/>
</dbReference>
<dbReference type="InterPro" id="IPR027417">
    <property type="entry name" value="P-loop_NTPase"/>
</dbReference>
<dbReference type="Gene3D" id="3.40.50.300">
    <property type="entry name" value="P-loop containing nucleotide triphosphate hydrolases"/>
    <property type="match status" value="3"/>
</dbReference>
<feature type="region of interest" description="Disordered" evidence="6">
    <location>
        <begin position="1474"/>
        <end position="1504"/>
    </location>
</feature>
<dbReference type="GO" id="GO:0005524">
    <property type="term" value="F:ATP binding"/>
    <property type="evidence" value="ECO:0007669"/>
    <property type="project" value="UniProtKB-KW"/>
</dbReference>
<dbReference type="CDD" id="cd18808">
    <property type="entry name" value="SF1_C_Upf1"/>
    <property type="match status" value="1"/>
</dbReference>
<gene>
    <name evidence="10" type="ORF">DET45_12032</name>
</gene>